<feature type="domain" description="Tyr recombinase" evidence="4">
    <location>
        <begin position="228"/>
        <end position="414"/>
    </location>
</feature>
<dbReference type="EMBL" id="QKZT01000007">
    <property type="protein sequence ID" value="PZX52532.1"/>
    <property type="molecule type" value="Genomic_DNA"/>
</dbReference>
<evidence type="ECO:0000313" key="5">
    <source>
        <dbReference type="EMBL" id="PZX52532.1"/>
    </source>
</evidence>
<evidence type="ECO:0000256" key="3">
    <source>
        <dbReference type="ARBA" id="ARBA00023172"/>
    </source>
</evidence>
<keyword evidence="3" id="KW-0233">DNA recombination</keyword>
<dbReference type="GO" id="GO:0006310">
    <property type="term" value="P:DNA recombination"/>
    <property type="evidence" value="ECO:0007669"/>
    <property type="project" value="UniProtKB-KW"/>
</dbReference>
<dbReference type="GO" id="GO:0015074">
    <property type="term" value="P:DNA integration"/>
    <property type="evidence" value="ECO:0007669"/>
    <property type="project" value="InterPro"/>
</dbReference>
<gene>
    <name evidence="5" type="ORF">LV85_01833</name>
</gene>
<dbReference type="Proteomes" id="UP000248882">
    <property type="component" value="Unassembled WGS sequence"/>
</dbReference>
<keyword evidence="2" id="KW-0238">DNA-binding</keyword>
<dbReference type="OrthoDB" id="937349at2"/>
<dbReference type="Pfam" id="PF00589">
    <property type="entry name" value="Phage_integrase"/>
    <property type="match status" value="1"/>
</dbReference>
<proteinExistence type="inferred from homology"/>
<dbReference type="GO" id="GO:0003677">
    <property type="term" value="F:DNA binding"/>
    <property type="evidence" value="ECO:0007669"/>
    <property type="project" value="UniProtKB-KW"/>
</dbReference>
<dbReference type="InterPro" id="IPR010998">
    <property type="entry name" value="Integrase_recombinase_N"/>
</dbReference>
<dbReference type="InterPro" id="IPR025269">
    <property type="entry name" value="SAM-like_dom"/>
</dbReference>
<dbReference type="PANTHER" id="PTHR30349:SF64">
    <property type="entry name" value="PROPHAGE INTEGRASE INTD-RELATED"/>
    <property type="match status" value="1"/>
</dbReference>
<name>A0A2W7SP54_9BACT</name>
<sequence>MIDIKISAVLNPKAIPSSGGQGIYLCINWKVRHYINLKLEKIPKNAWSGKPTKWVNSQYQYAEFHNRVIAREIHRLKGIIQDFYKRNEILTAEKLKNVYLVKYQGKKLKGVNGVHAPGASDKVSEFIDYSINFGATSKKVAGTKKVYVTLRKLIESFKKTSVMADIDENYVLEFVDFMRSDQTEINSDTTVAKYLDRLKVIYREYCDQYTVPFRKRIFEGIDIDSNKRPDKIIYVNDEQYKKLLELKFDRKERRLEITRDIFILLCNTALYYNDLIAISNEKGFDRNLLKENPNHLVLQGERKKNGEEFWIPLNDTAKQIVKKYYVEDDEMIFPNSVAISEQKFNQHLKVLAERIGFTDVLSNKVGRKTFGTWTDRLGMDDNDIRMIFGHSPGSVLKKYYTERRTVESYNRILSFIQR</sequence>
<dbReference type="InterPro" id="IPR002104">
    <property type="entry name" value="Integrase_catalytic"/>
</dbReference>
<dbReference type="Pfam" id="PF13102">
    <property type="entry name" value="Phage_int_SAM_5"/>
    <property type="match status" value="1"/>
</dbReference>
<dbReference type="InterPro" id="IPR011010">
    <property type="entry name" value="DNA_brk_join_enz"/>
</dbReference>
<dbReference type="Gene3D" id="1.10.150.130">
    <property type="match status" value="1"/>
</dbReference>
<dbReference type="Gene3D" id="1.10.443.10">
    <property type="entry name" value="Intergrase catalytic core"/>
    <property type="match status" value="1"/>
</dbReference>
<comment type="caution">
    <text evidence="5">The sequence shown here is derived from an EMBL/GenBank/DDBJ whole genome shotgun (WGS) entry which is preliminary data.</text>
</comment>
<dbReference type="PANTHER" id="PTHR30349">
    <property type="entry name" value="PHAGE INTEGRASE-RELATED"/>
    <property type="match status" value="1"/>
</dbReference>
<evidence type="ECO:0000313" key="6">
    <source>
        <dbReference type="Proteomes" id="UP000248882"/>
    </source>
</evidence>
<organism evidence="5 6">
    <name type="scientific">Algoriphagus chordae</name>
    <dbReference type="NCBI Taxonomy" id="237019"/>
    <lineage>
        <taxon>Bacteria</taxon>
        <taxon>Pseudomonadati</taxon>
        <taxon>Bacteroidota</taxon>
        <taxon>Cytophagia</taxon>
        <taxon>Cytophagales</taxon>
        <taxon>Cyclobacteriaceae</taxon>
        <taxon>Algoriphagus</taxon>
    </lineage>
</organism>
<evidence type="ECO:0000259" key="4">
    <source>
        <dbReference type="PROSITE" id="PS51898"/>
    </source>
</evidence>
<comment type="similarity">
    <text evidence="1">Belongs to the 'phage' integrase family.</text>
</comment>
<dbReference type="AlphaFoldDB" id="A0A2W7SP54"/>
<keyword evidence="6" id="KW-1185">Reference proteome</keyword>
<dbReference type="RefSeq" id="WP_111318548.1">
    <property type="nucleotide sequence ID" value="NZ_QKZT01000007.1"/>
</dbReference>
<evidence type="ECO:0000256" key="2">
    <source>
        <dbReference type="ARBA" id="ARBA00023125"/>
    </source>
</evidence>
<evidence type="ECO:0000256" key="1">
    <source>
        <dbReference type="ARBA" id="ARBA00008857"/>
    </source>
</evidence>
<accession>A0A2W7SP54</accession>
<dbReference type="InterPro" id="IPR013762">
    <property type="entry name" value="Integrase-like_cat_sf"/>
</dbReference>
<protein>
    <submittedName>
        <fullName evidence="5">Site-specific recombinase XerD</fullName>
    </submittedName>
</protein>
<dbReference type="PROSITE" id="PS51898">
    <property type="entry name" value="TYR_RECOMBINASE"/>
    <property type="match status" value="1"/>
</dbReference>
<dbReference type="SUPFAM" id="SSF56349">
    <property type="entry name" value="DNA breaking-rejoining enzymes"/>
    <property type="match status" value="1"/>
</dbReference>
<dbReference type="InterPro" id="IPR050090">
    <property type="entry name" value="Tyrosine_recombinase_XerCD"/>
</dbReference>
<reference evidence="5 6" key="1">
    <citation type="submission" date="2018-06" db="EMBL/GenBank/DDBJ databases">
        <title>Genomic Encyclopedia of Archaeal and Bacterial Type Strains, Phase II (KMG-II): from individual species to whole genera.</title>
        <authorList>
            <person name="Goeker M."/>
        </authorList>
    </citation>
    <scope>NUCLEOTIDE SEQUENCE [LARGE SCALE GENOMIC DNA]</scope>
    <source>
        <strain evidence="5 6">DSM 19830</strain>
    </source>
</reference>